<dbReference type="PROSITE" id="PS50106">
    <property type="entry name" value="PDZ"/>
    <property type="match status" value="1"/>
</dbReference>
<feature type="domain" description="PDZ" evidence="5">
    <location>
        <begin position="213"/>
        <end position="271"/>
    </location>
</feature>
<evidence type="ECO:0000313" key="7">
    <source>
        <dbReference type="Proteomes" id="UP001060336"/>
    </source>
</evidence>
<evidence type="ECO:0000313" key="6">
    <source>
        <dbReference type="EMBL" id="UUX48553.1"/>
    </source>
</evidence>
<dbReference type="RefSeq" id="WP_257767060.1">
    <property type="nucleotide sequence ID" value="NZ_CP102480.1"/>
</dbReference>
<organism evidence="6 7">
    <name type="scientific">Nisaea acidiphila</name>
    <dbReference type="NCBI Taxonomy" id="1862145"/>
    <lineage>
        <taxon>Bacteria</taxon>
        <taxon>Pseudomonadati</taxon>
        <taxon>Pseudomonadota</taxon>
        <taxon>Alphaproteobacteria</taxon>
        <taxon>Rhodospirillales</taxon>
        <taxon>Thalassobaculaceae</taxon>
        <taxon>Nisaea</taxon>
    </lineage>
</organism>
<proteinExistence type="inferred from homology"/>
<dbReference type="KEGG" id="naci:NUH88_14160"/>
<dbReference type="InterPro" id="IPR001940">
    <property type="entry name" value="Peptidase_S1C"/>
</dbReference>
<gene>
    <name evidence="6" type="ORF">NUH88_14160</name>
</gene>
<dbReference type="AlphaFoldDB" id="A0A9J7APN0"/>
<evidence type="ECO:0000259" key="5">
    <source>
        <dbReference type="PROSITE" id="PS50106"/>
    </source>
</evidence>
<dbReference type="InterPro" id="IPR009003">
    <property type="entry name" value="Peptidase_S1_PA"/>
</dbReference>
<dbReference type="Gene3D" id="2.40.10.120">
    <property type="match status" value="1"/>
</dbReference>
<comment type="similarity">
    <text evidence="1">Belongs to the peptidase S1C family.</text>
</comment>
<sequence length="318" mass="33853">MEQERAKSPRQQDYGYDLDRVYASLVGIRTGIADDAFTADILGTERSGNGVVIRDDGLVLTIGYLVTEAEQVWITDNFGRAVAGHVLGYDQETGFGLVQALGHLDLPALPLGDSDILEEGDPVILAGVGGAKGAIAAEVMTIREFAGYWEYLLDKAIFTAPAHPNWGGCGLIGPDGSLLGIGSLMVQQTTDQGAIDGNMVVPINLLKPILEQLTTFGRVEKPPRPWLGLFGTEIQDQVVVAALSENGPADEADIQVGDIVVAVDDARVKSLAEFFRHVWALGEAGVTVPLSLARDGEILSANVRSISRDTLLKSPALH</sequence>
<dbReference type="SMART" id="SM00228">
    <property type="entry name" value="PDZ"/>
    <property type="match status" value="1"/>
</dbReference>
<evidence type="ECO:0000256" key="1">
    <source>
        <dbReference type="ARBA" id="ARBA00010541"/>
    </source>
</evidence>
<dbReference type="PANTHER" id="PTHR22939:SF129">
    <property type="entry name" value="SERINE PROTEASE HTRA2, MITOCHONDRIAL"/>
    <property type="match status" value="1"/>
</dbReference>
<name>A0A9J7APN0_9PROT</name>
<dbReference type="PANTHER" id="PTHR22939">
    <property type="entry name" value="SERINE PROTEASE FAMILY S1C HTRA-RELATED"/>
    <property type="match status" value="1"/>
</dbReference>
<reference evidence="6" key="1">
    <citation type="submission" date="2022-08" db="EMBL/GenBank/DDBJ databases">
        <title>Nisaea acidiphila sp. nov., isolated from a marine algal debris and emended description of the genus Nisaea Urios et al. 2008.</title>
        <authorList>
            <person name="Kwon K."/>
        </authorList>
    </citation>
    <scope>NUCLEOTIDE SEQUENCE</scope>
    <source>
        <strain evidence="6">MEBiC11861</strain>
    </source>
</reference>
<evidence type="ECO:0000256" key="3">
    <source>
        <dbReference type="ARBA" id="ARBA00022801"/>
    </source>
</evidence>
<dbReference type="Pfam" id="PF13180">
    <property type="entry name" value="PDZ_2"/>
    <property type="match status" value="1"/>
</dbReference>
<dbReference type="Gene3D" id="2.30.42.10">
    <property type="match status" value="1"/>
</dbReference>
<evidence type="ECO:0000256" key="2">
    <source>
        <dbReference type="ARBA" id="ARBA00022670"/>
    </source>
</evidence>
<keyword evidence="3" id="KW-0378">Hydrolase</keyword>
<protein>
    <submittedName>
        <fullName evidence="6">S1C family serine protease</fullName>
    </submittedName>
</protein>
<dbReference type="GO" id="GO:0006508">
    <property type="term" value="P:proteolysis"/>
    <property type="evidence" value="ECO:0007669"/>
    <property type="project" value="UniProtKB-KW"/>
</dbReference>
<accession>A0A9J7APN0</accession>
<dbReference type="EMBL" id="CP102480">
    <property type="protein sequence ID" value="UUX48553.1"/>
    <property type="molecule type" value="Genomic_DNA"/>
</dbReference>
<evidence type="ECO:0000256" key="4">
    <source>
        <dbReference type="ARBA" id="ARBA00022825"/>
    </source>
</evidence>
<keyword evidence="4" id="KW-0720">Serine protease</keyword>
<dbReference type="InterPro" id="IPR001478">
    <property type="entry name" value="PDZ"/>
</dbReference>
<dbReference type="Proteomes" id="UP001060336">
    <property type="component" value="Chromosome"/>
</dbReference>
<dbReference type="SUPFAM" id="SSF50156">
    <property type="entry name" value="PDZ domain-like"/>
    <property type="match status" value="1"/>
</dbReference>
<dbReference type="PRINTS" id="PR00834">
    <property type="entry name" value="PROTEASES2C"/>
</dbReference>
<dbReference type="GO" id="GO:0004252">
    <property type="term" value="F:serine-type endopeptidase activity"/>
    <property type="evidence" value="ECO:0007669"/>
    <property type="project" value="InterPro"/>
</dbReference>
<keyword evidence="7" id="KW-1185">Reference proteome</keyword>
<dbReference type="SUPFAM" id="SSF50494">
    <property type="entry name" value="Trypsin-like serine proteases"/>
    <property type="match status" value="1"/>
</dbReference>
<dbReference type="Pfam" id="PF13365">
    <property type="entry name" value="Trypsin_2"/>
    <property type="match status" value="1"/>
</dbReference>
<keyword evidence="2 6" id="KW-0645">Protease</keyword>
<dbReference type="InterPro" id="IPR036034">
    <property type="entry name" value="PDZ_sf"/>
</dbReference>